<proteinExistence type="predicted"/>
<reference evidence="4" key="1">
    <citation type="journal article" date="2014" name="Int. J. Syst. Evol. Microbiol.">
        <title>Complete genome sequence of Corynebacterium casei LMG S-19264T (=DSM 44701T), isolated from a smear-ripened cheese.</title>
        <authorList>
            <consortium name="US DOE Joint Genome Institute (JGI-PGF)"/>
            <person name="Walter F."/>
            <person name="Albersmeier A."/>
            <person name="Kalinowski J."/>
            <person name="Ruckert C."/>
        </authorList>
    </citation>
    <scope>NUCLEOTIDE SEQUENCE</scope>
    <source>
        <strain evidence="4">CCM 7905</strain>
    </source>
</reference>
<dbReference type="Pfam" id="PF01494">
    <property type="entry name" value="FAD_binding_3"/>
    <property type="match status" value="1"/>
</dbReference>
<keyword evidence="1" id="KW-0560">Oxidoreductase</keyword>
<dbReference type="EMBL" id="BMCU01000006">
    <property type="protein sequence ID" value="GGG26843.1"/>
    <property type="molecule type" value="Genomic_DNA"/>
</dbReference>
<reference evidence="4" key="2">
    <citation type="submission" date="2020-09" db="EMBL/GenBank/DDBJ databases">
        <authorList>
            <person name="Sun Q."/>
            <person name="Sedlacek I."/>
        </authorList>
    </citation>
    <scope>NUCLEOTIDE SEQUENCE</scope>
    <source>
        <strain evidence="4">CCM 7905</strain>
    </source>
</reference>
<dbReference type="InterPro" id="IPR036188">
    <property type="entry name" value="FAD/NAD-bd_sf"/>
</dbReference>
<name>A0A917G7Y3_9NOCA</name>
<evidence type="ECO:0000313" key="5">
    <source>
        <dbReference type="Proteomes" id="UP000654257"/>
    </source>
</evidence>
<dbReference type="Gene3D" id="3.50.50.60">
    <property type="entry name" value="FAD/NAD(P)-binding domain"/>
    <property type="match status" value="1"/>
</dbReference>
<dbReference type="GO" id="GO:0004497">
    <property type="term" value="F:monooxygenase activity"/>
    <property type="evidence" value="ECO:0007669"/>
    <property type="project" value="UniProtKB-KW"/>
</dbReference>
<dbReference type="PRINTS" id="PR00420">
    <property type="entry name" value="RNGMNOXGNASE"/>
</dbReference>
<evidence type="ECO:0000256" key="1">
    <source>
        <dbReference type="ARBA" id="ARBA00023002"/>
    </source>
</evidence>
<gene>
    <name evidence="4" type="ORF">GCM10007304_45770</name>
</gene>
<evidence type="ECO:0000313" key="4">
    <source>
        <dbReference type="EMBL" id="GGG26843.1"/>
    </source>
</evidence>
<evidence type="ECO:0000256" key="2">
    <source>
        <dbReference type="ARBA" id="ARBA00023033"/>
    </source>
</evidence>
<feature type="domain" description="FAD-binding" evidence="3">
    <location>
        <begin position="7"/>
        <end position="344"/>
    </location>
</feature>
<dbReference type="InterPro" id="IPR002938">
    <property type="entry name" value="FAD-bd"/>
</dbReference>
<dbReference type="Proteomes" id="UP000654257">
    <property type="component" value="Unassembled WGS sequence"/>
</dbReference>
<dbReference type="PANTHER" id="PTHR13789:SF309">
    <property type="entry name" value="PUTATIVE (AFU_ORTHOLOGUE AFUA_6G14510)-RELATED"/>
    <property type="match status" value="1"/>
</dbReference>
<evidence type="ECO:0000259" key="3">
    <source>
        <dbReference type="Pfam" id="PF01494"/>
    </source>
</evidence>
<sequence length="402" mass="44602">MSSAGRVAIIGAGPAGLASALALTRQGFDVALFERHPEIKAAGNILNLWPAPQKVLQVLGVDTTDLGAASLTQLQRYDGHKRADFIIPADIVEQYQGGFIGLLRWGLYKRMIDALPAGVLHLDKKMSSFVDHGDGVTVHFDDGSEYAADLLIGSDGIESKVRAGLWGVEPIRHHRLHLLGGFFFTDDPIGTRGVFSHDRTTQGSWTPIRHEGKNGYEWWVLEAWDPSQKFDADVKDYAAEKVGHFADPLPSFIARTERRHTHRWEIRDRPPRKQWSKGRVTLVGDAAHPTSPYAAYGAGMSIEDGYFLGRALAATDLSDTRAVSSALQMFEDGRKPHTSKVTQEAYIAGKMFHHVPKLLRPVRDWLFDHTPLAQKIQGDSWPKHVRAQLDMIEDPEPGAVRS</sequence>
<dbReference type="InterPro" id="IPR050493">
    <property type="entry name" value="FAD-dep_Monooxygenase_BioMet"/>
</dbReference>
<comment type="caution">
    <text evidence="4">The sequence shown here is derived from an EMBL/GenBank/DDBJ whole genome shotgun (WGS) entry which is preliminary data.</text>
</comment>
<protein>
    <submittedName>
        <fullName evidence="4">FAD-dependent oxidoreductase</fullName>
    </submittedName>
</protein>
<dbReference type="SUPFAM" id="SSF51905">
    <property type="entry name" value="FAD/NAD(P)-binding domain"/>
    <property type="match status" value="1"/>
</dbReference>
<dbReference type="PANTHER" id="PTHR13789">
    <property type="entry name" value="MONOOXYGENASE"/>
    <property type="match status" value="1"/>
</dbReference>
<organism evidence="4 5">
    <name type="scientific">Rhodococcoides trifolii</name>
    <dbReference type="NCBI Taxonomy" id="908250"/>
    <lineage>
        <taxon>Bacteria</taxon>
        <taxon>Bacillati</taxon>
        <taxon>Actinomycetota</taxon>
        <taxon>Actinomycetes</taxon>
        <taxon>Mycobacteriales</taxon>
        <taxon>Nocardiaceae</taxon>
        <taxon>Rhodococcoides</taxon>
    </lineage>
</organism>
<accession>A0A917G7Y3</accession>
<keyword evidence="5" id="KW-1185">Reference proteome</keyword>
<dbReference type="AlphaFoldDB" id="A0A917G7Y3"/>
<keyword evidence="2" id="KW-0503">Monooxygenase</keyword>
<dbReference type="GO" id="GO:0071949">
    <property type="term" value="F:FAD binding"/>
    <property type="evidence" value="ECO:0007669"/>
    <property type="project" value="InterPro"/>
</dbReference>